<reference evidence="2 3" key="1">
    <citation type="journal article" date="2014" name="PLoS Genet.">
        <title>The Genome of Spironucleus salmonicida Highlights a Fish Pathogen Adapted to Fluctuating Environments.</title>
        <authorList>
            <person name="Xu F."/>
            <person name="Jerlstrom-Hultqvist J."/>
            <person name="Einarsson E."/>
            <person name="Astvaldsson A."/>
            <person name="Svard S.G."/>
            <person name="Andersson J.O."/>
        </authorList>
    </citation>
    <scope>NUCLEOTIDE SEQUENCE</scope>
    <source>
        <strain evidence="3">ATCC 50377</strain>
    </source>
</reference>
<keyword evidence="1" id="KW-0175">Coiled coil</keyword>
<organism evidence="2">
    <name type="scientific">Spironucleus salmonicida</name>
    <dbReference type="NCBI Taxonomy" id="348837"/>
    <lineage>
        <taxon>Eukaryota</taxon>
        <taxon>Metamonada</taxon>
        <taxon>Diplomonadida</taxon>
        <taxon>Hexamitidae</taxon>
        <taxon>Hexamitinae</taxon>
        <taxon>Spironucleus</taxon>
    </lineage>
</organism>
<keyword evidence="4" id="KW-1185">Reference proteome</keyword>
<feature type="coiled-coil region" evidence="1">
    <location>
        <begin position="327"/>
        <end position="356"/>
    </location>
</feature>
<name>V6LBN3_9EUKA</name>
<dbReference type="EMBL" id="KI546167">
    <property type="protein sequence ID" value="EST41837.1"/>
    <property type="molecule type" value="Genomic_DNA"/>
</dbReference>
<dbReference type="Proteomes" id="UP000018208">
    <property type="component" value="Unassembled WGS sequence"/>
</dbReference>
<evidence type="ECO:0000256" key="1">
    <source>
        <dbReference type="SAM" id="Coils"/>
    </source>
</evidence>
<evidence type="ECO:0000313" key="4">
    <source>
        <dbReference type="Proteomes" id="UP000018208"/>
    </source>
</evidence>
<protein>
    <submittedName>
        <fullName evidence="2">Uncharacterized protein</fullName>
    </submittedName>
</protein>
<dbReference type="AlphaFoldDB" id="V6LBN3"/>
<evidence type="ECO:0000313" key="3">
    <source>
        <dbReference type="EMBL" id="KAH0573163.1"/>
    </source>
</evidence>
<dbReference type="EMBL" id="AUWU02000005">
    <property type="protein sequence ID" value="KAH0573163.1"/>
    <property type="molecule type" value="Genomic_DNA"/>
</dbReference>
<gene>
    <name evidence="2" type="ORF">SS50377_18671</name>
    <name evidence="3" type="ORF">SS50377_25282</name>
</gene>
<sequence length="457" mass="54122">MQIPVSHINSSLVPAKSDVYSRQLAKQQQARIKEQQQREHLKQTKLQQEMLEVTGKPRINQNLSVNKPFNQRQKQYEEHSKKKYQILNEIQKQQQQKLTFNPKLNPASLYLAETRRALDIQASMLKTSNLQAIEDTHYPEITEYAASLKREGNIYDKLSQPRVKPGELLIESASLSEYAVKPNKQEQILHAEKMHSEYSRFLVKREVLKEQFDREMIGTCEEMDVERKVRRDVLAYKAKIREIQQQGSEKQQEAENYTFRPEINQISKLLTQEQADFNERYYDEIEQLKNRQIINQKKKELQEFEVFSFSPVTNTKNKHSDPDQSQIEFFERQEKLIEKKKNQQTERDNLRRLQENREIQYVQQNCNKSHTTKVPQIVKCNLLALDQDDRDNLATQLLDFDNLPEDQRRKTQRQLQLGGGVPLTTAYLMDSIASHSERVKRAREDRLNLQNKLKLRE</sequence>
<proteinExistence type="predicted"/>
<dbReference type="VEuPathDB" id="GiardiaDB:SS50377_25282"/>
<reference evidence="3" key="2">
    <citation type="submission" date="2020-12" db="EMBL/GenBank/DDBJ databases">
        <title>New Spironucleus salmonicida genome in near-complete chromosomes.</title>
        <authorList>
            <person name="Xu F."/>
            <person name="Kurt Z."/>
            <person name="Jimenez-Gonzalez A."/>
            <person name="Astvaldsson A."/>
            <person name="Andersson J.O."/>
            <person name="Svard S.G."/>
        </authorList>
    </citation>
    <scope>NUCLEOTIDE SEQUENCE</scope>
    <source>
        <strain evidence="3">ATCC 50377</strain>
    </source>
</reference>
<accession>V6LBN3</accession>
<evidence type="ECO:0000313" key="2">
    <source>
        <dbReference type="EMBL" id="EST41837.1"/>
    </source>
</evidence>